<keyword evidence="3" id="KW-0732">Signal</keyword>
<dbReference type="GeneTree" id="ENSGT00510000049326"/>
<evidence type="ECO:0000313" key="9">
    <source>
        <dbReference type="Proteomes" id="UP000261540"/>
    </source>
</evidence>
<dbReference type="PANTHER" id="PTHR10105:SF4">
    <property type="entry name" value="SELENOPROTEIN P2"/>
    <property type="match status" value="1"/>
</dbReference>
<proteinExistence type="predicted"/>
<dbReference type="InterPro" id="IPR037941">
    <property type="entry name" value="SeP"/>
</dbReference>
<organism evidence="8 9">
    <name type="scientific">Paramormyrops kingsleyae</name>
    <dbReference type="NCBI Taxonomy" id="1676925"/>
    <lineage>
        <taxon>Eukaryota</taxon>
        <taxon>Metazoa</taxon>
        <taxon>Chordata</taxon>
        <taxon>Craniata</taxon>
        <taxon>Vertebrata</taxon>
        <taxon>Euteleostomi</taxon>
        <taxon>Actinopterygii</taxon>
        <taxon>Neopterygii</taxon>
        <taxon>Teleostei</taxon>
        <taxon>Osteoglossocephala</taxon>
        <taxon>Osteoglossomorpha</taxon>
        <taxon>Osteoglossiformes</taxon>
        <taxon>Mormyridae</taxon>
        <taxon>Paramormyrops</taxon>
    </lineage>
</organism>
<evidence type="ECO:0000259" key="7">
    <source>
        <dbReference type="Pfam" id="PF04592"/>
    </source>
</evidence>
<dbReference type="GO" id="GO:0001887">
    <property type="term" value="P:selenium compound metabolic process"/>
    <property type="evidence" value="ECO:0007669"/>
    <property type="project" value="TreeGrafter"/>
</dbReference>
<name>A0A3B3SFQ2_9TELE</name>
<dbReference type="Pfam" id="PF04592">
    <property type="entry name" value="SelP_N"/>
    <property type="match status" value="1"/>
</dbReference>
<keyword evidence="5" id="KW-0325">Glycoprotein</keyword>
<dbReference type="GO" id="GO:0008430">
    <property type="term" value="F:selenium binding"/>
    <property type="evidence" value="ECO:0007669"/>
    <property type="project" value="InterPro"/>
</dbReference>
<dbReference type="PANTHER" id="PTHR10105">
    <property type="entry name" value="SELENOPROTEIN P"/>
    <property type="match status" value="1"/>
</dbReference>
<dbReference type="GO" id="GO:0005576">
    <property type="term" value="C:extracellular region"/>
    <property type="evidence" value="ECO:0007669"/>
    <property type="project" value="UniProtKB-SubCell"/>
</dbReference>
<protein>
    <submittedName>
        <fullName evidence="8">Selenoprotein P2</fullName>
    </submittedName>
</protein>
<reference evidence="8" key="1">
    <citation type="submission" date="2025-08" db="UniProtKB">
        <authorList>
            <consortium name="Ensembl"/>
        </authorList>
    </citation>
    <scope>IDENTIFICATION</scope>
</reference>
<feature type="region of interest" description="Disordered" evidence="6">
    <location>
        <begin position="118"/>
        <end position="189"/>
    </location>
</feature>
<sequence length="189" mass="21654">MSSLGDLRDKLLRGGLSNVSFLVVNERTPQSRAMYWEMRRRTAAGITVYQQAPLQDDVWELLEGDKDDFLIYDRCGQLTFHIVLPYSFLHYPYVEAAIRATYHKDICGNCSVSKAIESKTHHHHTHTHGEGPKSHHNHTEGPKSHNHHTHTHGEGPKTHHHHTHTITTHTPMGRGQRHIITTHTLINQN</sequence>
<evidence type="ECO:0000256" key="5">
    <source>
        <dbReference type="ARBA" id="ARBA00023180"/>
    </source>
</evidence>
<feature type="compositionally biased region" description="Polar residues" evidence="6">
    <location>
        <begin position="179"/>
        <end position="189"/>
    </location>
</feature>
<feature type="compositionally biased region" description="Basic and acidic residues" evidence="6">
    <location>
        <begin position="127"/>
        <end position="143"/>
    </location>
</feature>
<dbReference type="Proteomes" id="UP000261540">
    <property type="component" value="Unplaced"/>
</dbReference>
<dbReference type="STRING" id="1676925.ENSPKIP00000029594"/>
<evidence type="ECO:0000256" key="2">
    <source>
        <dbReference type="ARBA" id="ARBA00022525"/>
    </source>
</evidence>
<keyword evidence="9" id="KW-1185">Reference proteome</keyword>
<dbReference type="InterPro" id="IPR007671">
    <property type="entry name" value="Selenoprotein-P_N"/>
</dbReference>
<keyword evidence="4" id="KW-0712">Selenocysteine</keyword>
<comment type="subcellular location">
    <subcellularLocation>
        <location evidence="1">Secreted</location>
    </subcellularLocation>
</comment>
<accession>A0A3B3SFQ2</accession>
<reference evidence="8" key="2">
    <citation type="submission" date="2025-09" db="UniProtKB">
        <authorList>
            <consortium name="Ensembl"/>
        </authorList>
    </citation>
    <scope>IDENTIFICATION</scope>
</reference>
<dbReference type="AlphaFoldDB" id="A0A3B3SFQ2"/>
<evidence type="ECO:0000256" key="4">
    <source>
        <dbReference type="ARBA" id="ARBA00022933"/>
    </source>
</evidence>
<keyword evidence="2" id="KW-0964">Secreted</keyword>
<evidence type="ECO:0000313" key="8">
    <source>
        <dbReference type="Ensembl" id="ENSPKIP00000029594.1"/>
    </source>
</evidence>
<feature type="domain" description="Selenoprotein P N-terminal" evidence="7">
    <location>
        <begin position="2"/>
        <end position="170"/>
    </location>
</feature>
<evidence type="ECO:0000256" key="6">
    <source>
        <dbReference type="SAM" id="MobiDB-lite"/>
    </source>
</evidence>
<evidence type="ECO:0000256" key="3">
    <source>
        <dbReference type="ARBA" id="ARBA00022729"/>
    </source>
</evidence>
<dbReference type="Ensembl" id="ENSPKIT00000010391.1">
    <property type="protein sequence ID" value="ENSPKIP00000029594.1"/>
    <property type="gene ID" value="ENSPKIG00000010779.1"/>
</dbReference>
<evidence type="ECO:0000256" key="1">
    <source>
        <dbReference type="ARBA" id="ARBA00004613"/>
    </source>
</evidence>